<protein>
    <submittedName>
        <fullName evidence="1">Uncharacterized protein</fullName>
    </submittedName>
</protein>
<accession>A0A0L6ULP8</accession>
<gene>
    <name evidence="1" type="ORF">VP01_5435g1</name>
</gene>
<dbReference type="Proteomes" id="UP000037035">
    <property type="component" value="Unassembled WGS sequence"/>
</dbReference>
<dbReference type="OrthoDB" id="2495139at2759"/>
<evidence type="ECO:0000313" key="1">
    <source>
        <dbReference type="EMBL" id="KNZ48750.1"/>
    </source>
</evidence>
<reference evidence="1 2" key="1">
    <citation type="submission" date="2015-08" db="EMBL/GenBank/DDBJ databases">
        <title>Next Generation Sequencing and Analysis of the Genome of Puccinia sorghi L Schw, the Causal Agent of Maize Common Rust.</title>
        <authorList>
            <person name="Rochi L."/>
            <person name="Burguener G."/>
            <person name="Darino M."/>
            <person name="Turjanski A."/>
            <person name="Kreff E."/>
            <person name="Dieguez M.J."/>
            <person name="Sacco F."/>
        </authorList>
    </citation>
    <scope>NUCLEOTIDE SEQUENCE [LARGE SCALE GENOMIC DNA]</scope>
    <source>
        <strain evidence="1 2">RO10H11247</strain>
    </source>
</reference>
<dbReference type="EMBL" id="LAVV01010648">
    <property type="protein sequence ID" value="KNZ48750.1"/>
    <property type="molecule type" value="Genomic_DNA"/>
</dbReference>
<dbReference type="VEuPathDB" id="FungiDB:VP01_5435g1"/>
<keyword evidence="2" id="KW-1185">Reference proteome</keyword>
<organism evidence="1 2">
    <name type="scientific">Puccinia sorghi</name>
    <dbReference type="NCBI Taxonomy" id="27349"/>
    <lineage>
        <taxon>Eukaryota</taxon>
        <taxon>Fungi</taxon>
        <taxon>Dikarya</taxon>
        <taxon>Basidiomycota</taxon>
        <taxon>Pucciniomycotina</taxon>
        <taxon>Pucciniomycetes</taxon>
        <taxon>Pucciniales</taxon>
        <taxon>Pucciniaceae</taxon>
        <taxon>Puccinia</taxon>
    </lineage>
</organism>
<name>A0A0L6ULP8_9BASI</name>
<sequence length="135" mass="15528">MPERSGTLAKHMTLMDRPFRYNDTVFWCAYDAYAYIFETYHLYVRMGEITEEGITAAAMHDALVARCSYLPSMREDVRNDPHIVWGESDLPDLSNQPESRAKSALSQHWAKYIATAAMACVQVATRRYDRGVRAR</sequence>
<comment type="caution">
    <text evidence="1">The sequence shown here is derived from an EMBL/GenBank/DDBJ whole genome shotgun (WGS) entry which is preliminary data.</text>
</comment>
<dbReference type="AlphaFoldDB" id="A0A0L6ULP8"/>
<proteinExistence type="predicted"/>
<evidence type="ECO:0000313" key="2">
    <source>
        <dbReference type="Proteomes" id="UP000037035"/>
    </source>
</evidence>